<evidence type="ECO:0000313" key="1">
    <source>
        <dbReference type="EMBL" id="PKU60581.1"/>
    </source>
</evidence>
<keyword evidence="2" id="KW-1185">Reference proteome</keyword>
<evidence type="ECO:0000313" key="2">
    <source>
        <dbReference type="Proteomes" id="UP000233837"/>
    </source>
</evidence>
<sequence>MDTKSRIGRPTGFFFRVPLLTGSTLSDLTNPTQPKLGILLSFQFSKFSISGTEGSVTRRQAVSPPSLPATALFTIIPLTQFAILVKWPKAIDYILLYLNL</sequence>
<gene>
    <name evidence="1" type="ORF">MA16_Dca023739</name>
</gene>
<dbReference type="EMBL" id="KZ503916">
    <property type="protein sequence ID" value="PKU60581.1"/>
    <property type="molecule type" value="Genomic_DNA"/>
</dbReference>
<protein>
    <submittedName>
        <fullName evidence="1">Uncharacterized protein</fullName>
    </submittedName>
</protein>
<accession>A0A2I0VAZ6</accession>
<reference evidence="1 2" key="2">
    <citation type="journal article" date="2017" name="Nature">
        <title>The Apostasia genome and the evolution of orchids.</title>
        <authorList>
            <person name="Zhang G.Q."/>
            <person name="Liu K.W."/>
            <person name="Li Z."/>
            <person name="Lohaus R."/>
            <person name="Hsiao Y.Y."/>
            <person name="Niu S.C."/>
            <person name="Wang J.Y."/>
            <person name="Lin Y.C."/>
            <person name="Xu Q."/>
            <person name="Chen L.J."/>
            <person name="Yoshida K."/>
            <person name="Fujiwara S."/>
            <person name="Wang Z.W."/>
            <person name="Zhang Y.Q."/>
            <person name="Mitsuda N."/>
            <person name="Wang M."/>
            <person name="Liu G.H."/>
            <person name="Pecoraro L."/>
            <person name="Huang H.X."/>
            <person name="Xiao X.J."/>
            <person name="Lin M."/>
            <person name="Wu X.Y."/>
            <person name="Wu W.L."/>
            <person name="Chen Y.Y."/>
            <person name="Chang S.B."/>
            <person name="Sakamoto S."/>
            <person name="Ohme-Takagi M."/>
            <person name="Yagi M."/>
            <person name="Zeng S.J."/>
            <person name="Shen C.Y."/>
            <person name="Yeh C.M."/>
            <person name="Luo Y.B."/>
            <person name="Tsai W.C."/>
            <person name="Van de Peer Y."/>
            <person name="Liu Z.J."/>
        </authorList>
    </citation>
    <scope>NUCLEOTIDE SEQUENCE [LARGE SCALE GENOMIC DNA]</scope>
    <source>
        <tissue evidence="1">The whole plant</tissue>
    </source>
</reference>
<dbReference type="AlphaFoldDB" id="A0A2I0VAZ6"/>
<reference evidence="1 2" key="1">
    <citation type="journal article" date="2016" name="Sci. Rep.">
        <title>The Dendrobium catenatum Lindl. genome sequence provides insights into polysaccharide synthase, floral development and adaptive evolution.</title>
        <authorList>
            <person name="Zhang G.Q."/>
            <person name="Xu Q."/>
            <person name="Bian C."/>
            <person name="Tsai W.C."/>
            <person name="Yeh C.M."/>
            <person name="Liu K.W."/>
            <person name="Yoshida K."/>
            <person name="Zhang L.S."/>
            <person name="Chang S.B."/>
            <person name="Chen F."/>
            <person name="Shi Y."/>
            <person name="Su Y.Y."/>
            <person name="Zhang Y.Q."/>
            <person name="Chen L.J."/>
            <person name="Yin Y."/>
            <person name="Lin M."/>
            <person name="Huang H."/>
            <person name="Deng H."/>
            <person name="Wang Z.W."/>
            <person name="Zhu S.L."/>
            <person name="Zhao X."/>
            <person name="Deng C."/>
            <person name="Niu S.C."/>
            <person name="Huang J."/>
            <person name="Wang M."/>
            <person name="Liu G.H."/>
            <person name="Yang H.J."/>
            <person name="Xiao X.J."/>
            <person name="Hsiao Y.Y."/>
            <person name="Wu W.L."/>
            <person name="Chen Y.Y."/>
            <person name="Mitsuda N."/>
            <person name="Ohme-Takagi M."/>
            <person name="Luo Y.B."/>
            <person name="Van de Peer Y."/>
            <person name="Liu Z.J."/>
        </authorList>
    </citation>
    <scope>NUCLEOTIDE SEQUENCE [LARGE SCALE GENOMIC DNA]</scope>
    <source>
        <tissue evidence="1">The whole plant</tissue>
    </source>
</reference>
<proteinExistence type="predicted"/>
<organism evidence="1 2">
    <name type="scientific">Dendrobium catenatum</name>
    <dbReference type="NCBI Taxonomy" id="906689"/>
    <lineage>
        <taxon>Eukaryota</taxon>
        <taxon>Viridiplantae</taxon>
        <taxon>Streptophyta</taxon>
        <taxon>Embryophyta</taxon>
        <taxon>Tracheophyta</taxon>
        <taxon>Spermatophyta</taxon>
        <taxon>Magnoliopsida</taxon>
        <taxon>Liliopsida</taxon>
        <taxon>Asparagales</taxon>
        <taxon>Orchidaceae</taxon>
        <taxon>Epidendroideae</taxon>
        <taxon>Malaxideae</taxon>
        <taxon>Dendrobiinae</taxon>
        <taxon>Dendrobium</taxon>
    </lineage>
</organism>
<name>A0A2I0VAZ6_9ASPA</name>
<dbReference type="Proteomes" id="UP000233837">
    <property type="component" value="Unassembled WGS sequence"/>
</dbReference>